<reference evidence="1" key="1">
    <citation type="submission" date="2024-04" db="EMBL/GenBank/DDBJ databases">
        <title>Complete genome sequence of Sphingobacterium thalpophiium BAA-1094.</title>
        <authorList>
            <person name="Adaikpoh B.I."/>
        </authorList>
    </citation>
    <scope>NUCLEOTIDE SEQUENCE</scope>
    <source>
        <strain evidence="1">BAA-1094</strain>
    </source>
</reference>
<evidence type="ECO:0000313" key="1">
    <source>
        <dbReference type="EMBL" id="WZN57933.1"/>
    </source>
</evidence>
<proteinExistence type="predicted"/>
<keyword evidence="2" id="KW-1185">Reference proteome</keyword>
<sequence>MSGKHIGKILDIVATNHPLPKVEIIELAGYGSQSTYYKHKSQKDLPFSILYKYAKAMDYNFAKEIPEFEKWIEKNNLSKPGTSSLEESKLLKERDTWKEKYFELLEKYNELLENLRRR</sequence>
<evidence type="ECO:0000313" key="2">
    <source>
        <dbReference type="Proteomes" id="UP001485301"/>
    </source>
</evidence>
<protein>
    <submittedName>
        <fullName evidence="1">Uncharacterized protein</fullName>
    </submittedName>
</protein>
<accession>A0ACD5C845</accession>
<dbReference type="Proteomes" id="UP001485301">
    <property type="component" value="Chromosome"/>
</dbReference>
<organism evidence="1 2">
    <name type="scientific">Sphingobacterium thalpophilum</name>
    <dbReference type="NCBI Taxonomy" id="259"/>
    <lineage>
        <taxon>Bacteria</taxon>
        <taxon>Pseudomonadati</taxon>
        <taxon>Bacteroidota</taxon>
        <taxon>Sphingobacteriia</taxon>
        <taxon>Sphingobacteriales</taxon>
        <taxon>Sphingobacteriaceae</taxon>
        <taxon>Sphingobacterium</taxon>
    </lineage>
</organism>
<gene>
    <name evidence="1" type="ORF">AACH28_10395</name>
</gene>
<dbReference type="EMBL" id="CP151087">
    <property type="protein sequence ID" value="WZN57933.1"/>
    <property type="molecule type" value="Genomic_DNA"/>
</dbReference>
<name>A0ACD5C845_9SPHI</name>